<dbReference type="InterPro" id="IPR000361">
    <property type="entry name" value="ATAP_core_dom"/>
</dbReference>
<feature type="domain" description="Core" evidence="1">
    <location>
        <begin position="1"/>
        <end position="93"/>
    </location>
</feature>
<accession>A0A1H0AGK9</accession>
<reference evidence="3" key="1">
    <citation type="submission" date="2016-10" db="EMBL/GenBank/DDBJ databases">
        <authorList>
            <person name="Varghese N."/>
            <person name="Submissions S."/>
        </authorList>
    </citation>
    <scope>NUCLEOTIDE SEQUENCE [LARGE SCALE GENOMIC DNA]</scope>
    <source>
        <strain evidence="3">CGMCC 1.10369</strain>
    </source>
</reference>
<dbReference type="Pfam" id="PF01521">
    <property type="entry name" value="Fe-S_biosyn"/>
    <property type="match status" value="1"/>
</dbReference>
<dbReference type="OrthoDB" id="1645729at2"/>
<protein>
    <submittedName>
        <fullName evidence="2">Uncharacterized protein YneR</fullName>
    </submittedName>
</protein>
<dbReference type="AlphaFoldDB" id="A0A1H0AGK9"/>
<dbReference type="STRING" id="745820.SAMN04488053_101474"/>
<dbReference type="EMBL" id="FNIL01000001">
    <property type="protein sequence ID" value="SDN32517.1"/>
    <property type="molecule type" value="Genomic_DNA"/>
</dbReference>
<evidence type="ECO:0000313" key="2">
    <source>
        <dbReference type="EMBL" id="SDN32517.1"/>
    </source>
</evidence>
<dbReference type="InterPro" id="IPR035903">
    <property type="entry name" value="HesB-like_dom_sf"/>
</dbReference>
<dbReference type="SUPFAM" id="SSF89360">
    <property type="entry name" value="HesB-like domain"/>
    <property type="match status" value="1"/>
</dbReference>
<dbReference type="RefSeq" id="WP_090840196.1">
    <property type="nucleotide sequence ID" value="NZ_FNIL01000001.1"/>
</dbReference>
<dbReference type="Proteomes" id="UP000198778">
    <property type="component" value="Unassembled WGS sequence"/>
</dbReference>
<name>A0A1H0AGK9_9BACI</name>
<organism evidence="2 3">
    <name type="scientific">Alkalicoccus daliensis</name>
    <dbReference type="NCBI Taxonomy" id="745820"/>
    <lineage>
        <taxon>Bacteria</taxon>
        <taxon>Bacillati</taxon>
        <taxon>Bacillota</taxon>
        <taxon>Bacilli</taxon>
        <taxon>Bacillales</taxon>
        <taxon>Bacillaceae</taxon>
        <taxon>Alkalicoccus</taxon>
    </lineage>
</organism>
<gene>
    <name evidence="2" type="ORF">SAMN04488053_101474</name>
</gene>
<sequence>MNLSISDKAVSFYQSEMNLYENDPLWLFVRVGGIGSGGFSVGVAGETPDTEAVLIKKEGLHIYVTEEDVWYFEGLTIDYDTDIEEITFSHSSGHDLFYPNE</sequence>
<dbReference type="Gene3D" id="2.60.300.12">
    <property type="entry name" value="HesB-like domain"/>
    <property type="match status" value="1"/>
</dbReference>
<evidence type="ECO:0000313" key="3">
    <source>
        <dbReference type="Proteomes" id="UP000198778"/>
    </source>
</evidence>
<proteinExistence type="predicted"/>
<keyword evidence="3" id="KW-1185">Reference proteome</keyword>
<evidence type="ECO:0000259" key="1">
    <source>
        <dbReference type="Pfam" id="PF01521"/>
    </source>
</evidence>